<dbReference type="Gene3D" id="1.10.150.240">
    <property type="entry name" value="Putative phosphatase, domain 2"/>
    <property type="match status" value="1"/>
</dbReference>
<feature type="compositionally biased region" description="Gly residues" evidence="3">
    <location>
        <begin position="464"/>
        <end position="476"/>
    </location>
</feature>
<dbReference type="InterPro" id="IPR023198">
    <property type="entry name" value="PGP-like_dom2"/>
</dbReference>
<feature type="compositionally biased region" description="Polar residues" evidence="3">
    <location>
        <begin position="427"/>
        <end position="441"/>
    </location>
</feature>
<evidence type="ECO:0000256" key="1">
    <source>
        <dbReference type="ARBA" id="ARBA00022801"/>
    </source>
</evidence>
<dbReference type="Gene3D" id="3.40.50.1820">
    <property type="entry name" value="alpha/beta hydrolase"/>
    <property type="match status" value="2"/>
</dbReference>
<feature type="compositionally biased region" description="Polar residues" evidence="3">
    <location>
        <begin position="490"/>
        <end position="508"/>
    </location>
</feature>
<dbReference type="SUPFAM" id="SSF53474">
    <property type="entry name" value="alpha/beta-Hydrolases"/>
    <property type="match status" value="2"/>
</dbReference>
<keyword evidence="1" id="KW-0378">Hydrolase</keyword>
<name>A0A8T2N050_9TELE</name>
<evidence type="ECO:0000313" key="6">
    <source>
        <dbReference type="Proteomes" id="UP000824540"/>
    </source>
</evidence>
<dbReference type="OrthoDB" id="408373at2759"/>
<evidence type="ECO:0000256" key="3">
    <source>
        <dbReference type="SAM" id="MobiDB-lite"/>
    </source>
</evidence>
<dbReference type="GO" id="GO:0004301">
    <property type="term" value="F:epoxide hydrolase activity"/>
    <property type="evidence" value="ECO:0007669"/>
    <property type="project" value="UniProtKB-ARBA"/>
</dbReference>
<comment type="similarity">
    <text evidence="2">Belongs to the AB hydrolase superfamily. Epoxide hydrolase family.</text>
</comment>
<reference evidence="5" key="1">
    <citation type="thesis" date="2021" institute="BYU ScholarsArchive" country="Provo, UT, USA">
        <title>Applications of and Algorithms for Genome Assembly and Genomic Analyses with an Emphasis on Marine Teleosts.</title>
        <authorList>
            <person name="Pickett B.D."/>
        </authorList>
    </citation>
    <scope>NUCLEOTIDE SEQUENCE</scope>
    <source>
        <strain evidence="5">HI-2016</strain>
    </source>
</reference>
<dbReference type="SUPFAM" id="SSF56784">
    <property type="entry name" value="HAD-like"/>
    <property type="match status" value="1"/>
</dbReference>
<dbReference type="AlphaFoldDB" id="A0A8T2N050"/>
<feature type="compositionally biased region" description="Polar residues" evidence="3">
    <location>
        <begin position="364"/>
        <end position="374"/>
    </location>
</feature>
<dbReference type="PRINTS" id="PR00412">
    <property type="entry name" value="EPOXHYDRLASE"/>
</dbReference>
<dbReference type="Pfam" id="PF00561">
    <property type="entry name" value="Abhydrolase_1"/>
    <property type="match status" value="2"/>
</dbReference>
<gene>
    <name evidence="5" type="ORF">JZ751_028422</name>
</gene>
<comment type="caution">
    <text evidence="5">The sequence shown here is derived from an EMBL/GenBank/DDBJ whole genome shotgun (WGS) entry which is preliminary data.</text>
</comment>
<feature type="region of interest" description="Disordered" evidence="3">
    <location>
        <begin position="298"/>
        <end position="508"/>
    </location>
</feature>
<evidence type="ECO:0000256" key="2">
    <source>
        <dbReference type="ARBA" id="ARBA00038334"/>
    </source>
</evidence>
<organism evidence="5 6">
    <name type="scientific">Albula glossodonta</name>
    <name type="common">roundjaw bonefish</name>
    <dbReference type="NCBI Taxonomy" id="121402"/>
    <lineage>
        <taxon>Eukaryota</taxon>
        <taxon>Metazoa</taxon>
        <taxon>Chordata</taxon>
        <taxon>Craniata</taxon>
        <taxon>Vertebrata</taxon>
        <taxon>Euteleostomi</taxon>
        <taxon>Actinopterygii</taxon>
        <taxon>Neopterygii</taxon>
        <taxon>Teleostei</taxon>
        <taxon>Albuliformes</taxon>
        <taxon>Albulidae</taxon>
        <taxon>Albula</taxon>
    </lineage>
</organism>
<feature type="compositionally biased region" description="Basic and acidic residues" evidence="3">
    <location>
        <begin position="339"/>
        <end position="352"/>
    </location>
</feature>
<protein>
    <recommendedName>
        <fullName evidence="4">AB hydrolase-1 domain-containing protein</fullName>
    </recommendedName>
</protein>
<dbReference type="PANTHER" id="PTHR43329">
    <property type="entry name" value="EPOXIDE HYDROLASE"/>
    <property type="match status" value="1"/>
</dbReference>
<evidence type="ECO:0000259" key="4">
    <source>
        <dbReference type="Pfam" id="PF00561"/>
    </source>
</evidence>
<feature type="domain" description="AB hydrolase-1" evidence="4">
    <location>
        <begin position="260"/>
        <end position="306"/>
    </location>
</feature>
<evidence type="ECO:0000313" key="5">
    <source>
        <dbReference type="EMBL" id="KAG9329977.1"/>
    </source>
</evidence>
<dbReference type="InterPro" id="IPR000073">
    <property type="entry name" value="AB_hydrolase_1"/>
</dbReference>
<dbReference type="EMBL" id="JAFBMS010000824">
    <property type="protein sequence ID" value="KAG9329977.1"/>
    <property type="molecule type" value="Genomic_DNA"/>
</dbReference>
<dbReference type="InterPro" id="IPR036412">
    <property type="entry name" value="HAD-like_sf"/>
</dbReference>
<dbReference type="Proteomes" id="UP000824540">
    <property type="component" value="Unassembled WGS sequence"/>
</dbReference>
<sequence length="752" mass="82476">MAARKAAIFDLWGCVQSPRPLHVFRKYEEFLGLSRDFLHNAIVDKGPDSALHRAELGRITQTQMLSELQEECQKEASSQGHLLPPQFSVQKLFQDVREALRFNIPILQASAMLRHHGVATCVLANSWVDDSEQRAGTARILSVLHTHFDLVLQSCHTGTRLPDSTFFDHALQQLGVSSNQVIFVSAVEANLATGRDMGMDVVLMDDSNEVMKQLQTLSGVELLSSEETFPVCCNPEDVPHCYVTIKPGVQTHYVDVGEGPAVLLCHGFPESWFSWRYQIPALAEAGFRALVPDMKGYGNSSAPPGDVNNVSSSESRSSGEQELRSSGEHGNTGAQELRGTWEHGRSSGEHGRSSGAQELRSSGEHGNTGAQELRSSGEHGHTGAQELRSSRAQGNMGTWEELRGSGEHGNMGGAQGNMGGAQGNMGTQELRSSGEHGNTGAQELRSSRAQGNMGTWEELRGSGEHGNMGGAQGNMGGAQELRGTWEHRSSGAQGNMGTQELRSSRAQGNMGTWEELRGTWEHGRSSGAQGNMGTWELRGTVCCTESRDIQDYSQEQICQGVAQVTLVGHDWGGTLVWNMAQHHPERVRAVASLNTPLFPVDPKTNPMEKIKAIPVFNYQIYFQDPGVAEAEMEKDLERIFKIMFTGSADSDKGLLINTENVCERGGLFVGLPDDVPRSSMLSESALQYYVQQYSKSGFRFWSDLQVPNLTRGHIEQCGHWTQMERPAELNKILLSWLNEVHQKASIPVSPRL</sequence>
<feature type="domain" description="AB hydrolase-1" evidence="4">
    <location>
        <begin position="560"/>
        <end position="602"/>
    </location>
</feature>
<keyword evidence="6" id="KW-1185">Reference proteome</keyword>
<proteinExistence type="inferred from homology"/>
<dbReference type="InterPro" id="IPR023214">
    <property type="entry name" value="HAD_sf"/>
</dbReference>
<feature type="compositionally biased region" description="Gly residues" evidence="3">
    <location>
        <begin position="407"/>
        <end position="423"/>
    </location>
</feature>
<feature type="compositionally biased region" description="Basic and acidic residues" evidence="3">
    <location>
        <begin position="317"/>
        <end position="327"/>
    </location>
</feature>
<dbReference type="Gene3D" id="3.40.50.1000">
    <property type="entry name" value="HAD superfamily/HAD-like"/>
    <property type="match status" value="1"/>
</dbReference>
<accession>A0A8T2N050</accession>
<dbReference type="InterPro" id="IPR000639">
    <property type="entry name" value="Epox_hydrolase-like"/>
</dbReference>
<dbReference type="InterPro" id="IPR029058">
    <property type="entry name" value="AB_hydrolase_fold"/>
</dbReference>
<dbReference type="CDD" id="cd02603">
    <property type="entry name" value="HAD_sEH-N_like"/>
    <property type="match status" value="1"/>
</dbReference>